<evidence type="ECO:0000313" key="3">
    <source>
        <dbReference type="Proteomes" id="UP001341136"/>
    </source>
</evidence>
<accession>A0ABZ2CZU6</accession>
<protein>
    <recommendedName>
        <fullName evidence="4">CcoQ/FixQ family Cbb3-type cytochrome c oxidase assembly chaperone</fullName>
    </recommendedName>
</protein>
<keyword evidence="3" id="KW-1185">Reference proteome</keyword>
<evidence type="ECO:0000256" key="1">
    <source>
        <dbReference type="SAM" id="Phobius"/>
    </source>
</evidence>
<evidence type="ECO:0008006" key="4">
    <source>
        <dbReference type="Google" id="ProtNLM"/>
    </source>
</evidence>
<organism evidence="2 3">
    <name type="scientific">Shouchella rhizosphaerae</name>
    <dbReference type="NCBI Taxonomy" id="866786"/>
    <lineage>
        <taxon>Bacteria</taxon>
        <taxon>Bacillati</taxon>
        <taxon>Bacillota</taxon>
        <taxon>Bacilli</taxon>
        <taxon>Bacillales</taxon>
        <taxon>Bacillaceae</taxon>
        <taxon>Shouchella</taxon>
    </lineage>
</organism>
<keyword evidence="1" id="KW-1133">Transmembrane helix</keyword>
<proteinExistence type="predicted"/>
<dbReference type="Proteomes" id="UP001341136">
    <property type="component" value="Chromosome"/>
</dbReference>
<evidence type="ECO:0000313" key="2">
    <source>
        <dbReference type="EMBL" id="WWA30875.1"/>
    </source>
</evidence>
<feature type="transmembrane region" description="Helical" evidence="1">
    <location>
        <begin position="12"/>
        <end position="38"/>
    </location>
</feature>
<sequence>MDSEHIFDTQGIYIGRLFTLGGSALFLIGSFIAAYFAYKDYQEALEAEPASLHKGKRR</sequence>
<keyword evidence="1" id="KW-0812">Transmembrane</keyword>
<name>A0ABZ2CZU6_9BACI</name>
<gene>
    <name evidence="2" type="ORF">V5G21_03515</name>
</gene>
<keyword evidence="1" id="KW-0472">Membrane</keyword>
<dbReference type="EMBL" id="CP144921">
    <property type="protein sequence ID" value="WWA30875.1"/>
    <property type="molecule type" value="Genomic_DNA"/>
</dbReference>
<reference evidence="2 3" key="1">
    <citation type="submission" date="2024-01" db="EMBL/GenBank/DDBJ databases">
        <title>Culturomics analysis of mouse respiratory tract.</title>
        <authorList>
            <person name="Phillips A.M."/>
            <person name="Collette N.M."/>
            <person name="Mageeney C.M."/>
            <person name="Sinha A."/>
            <person name="Hern K.E."/>
            <person name="Arkin A.P."/>
            <person name="Williams K.P."/>
            <person name="Branda S."/>
        </authorList>
    </citation>
    <scope>NUCLEOTIDE SEQUENCE [LARGE SCALE GENOMIC DNA]</scope>
    <source>
        <strain evidence="2 3">CP20</strain>
    </source>
</reference>